<dbReference type="Pfam" id="PF21825">
    <property type="entry name" value="crAss001_48"/>
    <property type="match status" value="1"/>
</dbReference>
<organism evidence="1">
    <name type="scientific">Podoviridae sp. ctQyH19</name>
    <dbReference type="NCBI Taxonomy" id="2825249"/>
    <lineage>
        <taxon>Viruses</taxon>
        <taxon>Duplodnaviria</taxon>
        <taxon>Heunggongvirae</taxon>
        <taxon>Uroviricota</taxon>
        <taxon>Caudoviricetes</taxon>
    </lineage>
</organism>
<evidence type="ECO:0000313" key="1">
    <source>
        <dbReference type="EMBL" id="DAF96808.1"/>
    </source>
</evidence>
<reference evidence="1" key="1">
    <citation type="journal article" date="2021" name="Proc. Natl. Acad. Sci. U.S.A.">
        <title>A Catalog of Tens of Thousands of Viruses from Human Metagenomes Reveals Hidden Associations with Chronic Diseases.</title>
        <authorList>
            <person name="Tisza M.J."/>
            <person name="Buck C.B."/>
        </authorList>
    </citation>
    <scope>NUCLEOTIDE SEQUENCE</scope>
    <source>
        <strain evidence="1">CtQyH19</strain>
    </source>
</reference>
<name>A0A8S5UQN5_9CAUD</name>
<dbReference type="EMBL" id="BK016121">
    <property type="protein sequence ID" value="DAF96808.1"/>
    <property type="molecule type" value="Genomic_DNA"/>
</dbReference>
<sequence>MDDFKTRLVNEVKELTERTEKLSVFINTPKFNELPLIDREDLLEQLKYMKSYLKVLERRVSRLVDVI</sequence>
<accession>A0A8S5UQN5</accession>
<dbReference type="InterPro" id="IPR054052">
    <property type="entry name" value="Y16Q-like"/>
</dbReference>
<protein>
    <submittedName>
        <fullName evidence="1">Uncharacterized protein</fullName>
    </submittedName>
</protein>
<proteinExistence type="predicted"/>